<dbReference type="Proteomes" id="UP000593892">
    <property type="component" value="Chromosome"/>
</dbReference>
<dbReference type="EMBL" id="CP063849">
    <property type="protein sequence ID" value="QOY90300.1"/>
    <property type="molecule type" value="Genomic_DNA"/>
</dbReference>
<dbReference type="Pfam" id="PF00501">
    <property type="entry name" value="AMP-binding"/>
    <property type="match status" value="1"/>
</dbReference>
<name>A0A7S7NV35_PALFE</name>
<evidence type="ECO:0000313" key="3">
    <source>
        <dbReference type="EMBL" id="QOY90300.1"/>
    </source>
</evidence>
<dbReference type="Gene3D" id="3.30.300.30">
    <property type="match status" value="1"/>
</dbReference>
<dbReference type="InterPro" id="IPR045851">
    <property type="entry name" value="AMP-bd_C_sf"/>
</dbReference>
<dbReference type="RefSeq" id="WP_194451965.1">
    <property type="nucleotide sequence ID" value="NZ_CP063849.1"/>
</dbReference>
<gene>
    <name evidence="3" type="ORF">IRI77_10190</name>
</gene>
<dbReference type="InterPro" id="IPR050237">
    <property type="entry name" value="ATP-dep_AMP-bd_enzyme"/>
</dbReference>
<dbReference type="InterPro" id="IPR042099">
    <property type="entry name" value="ANL_N_sf"/>
</dbReference>
<dbReference type="Pfam" id="PF13193">
    <property type="entry name" value="AMP-binding_C"/>
    <property type="match status" value="1"/>
</dbReference>
<dbReference type="InterPro" id="IPR000873">
    <property type="entry name" value="AMP-dep_synth/lig_dom"/>
</dbReference>
<proteinExistence type="predicted"/>
<dbReference type="Gene3D" id="3.40.50.12780">
    <property type="entry name" value="N-terminal domain of ligase-like"/>
    <property type="match status" value="1"/>
</dbReference>
<dbReference type="AlphaFoldDB" id="A0A7S7NV35"/>
<dbReference type="PROSITE" id="PS00455">
    <property type="entry name" value="AMP_BINDING"/>
    <property type="match status" value="1"/>
</dbReference>
<evidence type="ECO:0000259" key="1">
    <source>
        <dbReference type="Pfam" id="PF00501"/>
    </source>
</evidence>
<evidence type="ECO:0000259" key="2">
    <source>
        <dbReference type="Pfam" id="PF13193"/>
    </source>
</evidence>
<dbReference type="PANTHER" id="PTHR43767:SF1">
    <property type="entry name" value="NONRIBOSOMAL PEPTIDE SYNTHASE PES1 (EUROFUNG)-RELATED"/>
    <property type="match status" value="1"/>
</dbReference>
<feature type="domain" description="AMP-dependent synthetase/ligase" evidence="1">
    <location>
        <begin position="26"/>
        <end position="365"/>
    </location>
</feature>
<keyword evidence="4" id="KW-1185">Reference proteome</keyword>
<dbReference type="InterPro" id="IPR025110">
    <property type="entry name" value="AMP-bd_C"/>
</dbReference>
<evidence type="ECO:0000313" key="4">
    <source>
        <dbReference type="Proteomes" id="UP000593892"/>
    </source>
</evidence>
<reference evidence="3 4" key="1">
    <citation type="submission" date="2020-10" db="EMBL/GenBank/DDBJ databases">
        <title>Complete genome sequence of Paludibaculum fermentans P105T, a facultatively anaerobic acidobacterium capable of dissimilatory Fe(III) reduction.</title>
        <authorList>
            <person name="Dedysh S.N."/>
            <person name="Beletsky A.V."/>
            <person name="Kulichevskaya I.S."/>
            <person name="Mardanov A.V."/>
            <person name="Ravin N.V."/>
        </authorList>
    </citation>
    <scope>NUCLEOTIDE SEQUENCE [LARGE SCALE GENOMIC DNA]</scope>
    <source>
        <strain evidence="3 4">P105</strain>
    </source>
</reference>
<feature type="domain" description="AMP-binding enzyme C-terminal" evidence="2">
    <location>
        <begin position="417"/>
        <end position="493"/>
    </location>
</feature>
<dbReference type="SUPFAM" id="SSF56801">
    <property type="entry name" value="Acetyl-CoA synthetase-like"/>
    <property type="match status" value="1"/>
</dbReference>
<organism evidence="3 4">
    <name type="scientific">Paludibaculum fermentans</name>
    <dbReference type="NCBI Taxonomy" id="1473598"/>
    <lineage>
        <taxon>Bacteria</taxon>
        <taxon>Pseudomonadati</taxon>
        <taxon>Acidobacteriota</taxon>
        <taxon>Terriglobia</taxon>
        <taxon>Bryobacterales</taxon>
        <taxon>Bryobacteraceae</taxon>
        <taxon>Paludibaculum</taxon>
    </lineage>
</organism>
<dbReference type="InterPro" id="IPR020845">
    <property type="entry name" value="AMP-binding_CS"/>
</dbReference>
<dbReference type="KEGG" id="pfer:IRI77_10190"/>
<protein>
    <submittedName>
        <fullName evidence="3">AMP-binding protein</fullName>
    </submittedName>
</protein>
<sequence>MTLPRCTLIEYESLFTNRHLIHGAVHHWAAEKPEALALINATRDTTITWAQLSADTLSLAAELLRRGYQKGDFLATTLPLLNDHVILEYACFQIGVIHVPLDLRLSPAEVARSLEIVQPRQHITSAAALSEMIDAGRRNTSEVTWPVVQPADGAQVIFTTGSTGRPKAALLTHGSITSQNYCLGGAFEFSGSRLLVNLPASHVGGQAELLMSTFFWGGTAVTLETFDPGKSLEAIETYKIRIIGQIPAMFMMEWRHSDYAKRDLSSLEIVVYGGQAVPPAFLQKLKTMAPRIATGLGLTEASGFCTYTEPTGDMDALAASIGHGMPLYPLTIREPLHSNGAAGAELPQGAIGHVCFQGPQTFAGYVNDPDATSRAISNEGILYTGDMGFLDTDGLHFSGRAKWVIKPAGYTVFPGDVENHLAELSEKVAAVGVVGVEHPIWVEAIIAFVEKRPGVELTDVELKKHARSLTSYMRPLHYVVVEPGQLPLNRVAKIDTLRLQDLAAEEVRQLKLRGRWGSDEESQESIVKVG</sequence>
<dbReference type="GO" id="GO:0016878">
    <property type="term" value="F:acid-thiol ligase activity"/>
    <property type="evidence" value="ECO:0007669"/>
    <property type="project" value="UniProtKB-ARBA"/>
</dbReference>
<accession>A0A7S7NV35</accession>
<dbReference type="PANTHER" id="PTHR43767">
    <property type="entry name" value="LONG-CHAIN-FATTY-ACID--COA LIGASE"/>
    <property type="match status" value="1"/>
</dbReference>